<dbReference type="RefSeq" id="WP_164321693.1">
    <property type="nucleotide sequence ID" value="NZ_JAAGLU010000040.1"/>
</dbReference>
<comment type="caution">
    <text evidence="1">The sequence shown here is derived from an EMBL/GenBank/DDBJ whole genome shotgun (WGS) entry which is preliminary data.</text>
</comment>
<protein>
    <submittedName>
        <fullName evidence="1">NUDIX hydrolase</fullName>
    </submittedName>
</protein>
<dbReference type="GO" id="GO:0016787">
    <property type="term" value="F:hydrolase activity"/>
    <property type="evidence" value="ECO:0007669"/>
    <property type="project" value="UniProtKB-KW"/>
</dbReference>
<reference evidence="1" key="1">
    <citation type="submission" date="2020-01" db="EMBL/GenBank/DDBJ databases">
        <title>Insect and environment-associated Actinomycetes.</title>
        <authorList>
            <person name="Currrie C."/>
            <person name="Chevrette M."/>
            <person name="Carlson C."/>
            <person name="Stubbendieck R."/>
            <person name="Wendt-Pienkowski E."/>
        </authorList>
    </citation>
    <scope>NUCLEOTIDE SEQUENCE</scope>
    <source>
        <strain evidence="1">SID12501</strain>
    </source>
</reference>
<dbReference type="AlphaFoldDB" id="A0A6B3C445"/>
<organism evidence="1">
    <name type="scientific">Streptomyces sp. SID12501</name>
    <dbReference type="NCBI Taxonomy" id="2706042"/>
    <lineage>
        <taxon>Bacteria</taxon>
        <taxon>Bacillati</taxon>
        <taxon>Actinomycetota</taxon>
        <taxon>Actinomycetes</taxon>
        <taxon>Kitasatosporales</taxon>
        <taxon>Streptomycetaceae</taxon>
        <taxon>Streptomyces</taxon>
    </lineage>
</organism>
<proteinExistence type="predicted"/>
<name>A0A6B3C445_9ACTN</name>
<evidence type="ECO:0000313" key="1">
    <source>
        <dbReference type="EMBL" id="NEC91176.1"/>
    </source>
</evidence>
<sequence length="180" mass="19749">MSVREDQIIRELSHYIHEHPDEKMALMPVYDAARDHAQRGTCAHSRRCPLVTTGAVVVDERNRVLSLRYEGAFALAEAEPEAQDDSLSGAALRLLAEAVGIREVWTEPDSEGPFLIDVTRAGQHGYGPRLRIGFRYLFRAHSGAVAPLVIETGAAAWMPLGEIGIPSVRNRLHGHLVGAP</sequence>
<accession>A0A6B3C445</accession>
<dbReference type="EMBL" id="JAAGLU010000040">
    <property type="protein sequence ID" value="NEC91176.1"/>
    <property type="molecule type" value="Genomic_DNA"/>
</dbReference>
<keyword evidence="1" id="KW-0378">Hydrolase</keyword>
<dbReference type="Gene3D" id="3.90.79.10">
    <property type="entry name" value="Nucleoside Triphosphate Pyrophosphohydrolase"/>
    <property type="match status" value="1"/>
</dbReference>
<gene>
    <name evidence="1" type="ORF">G3I71_36480</name>
</gene>